<dbReference type="FunFam" id="3.40.1160.10:FF:000018">
    <property type="entry name" value="Glutamate 5-kinase"/>
    <property type="match status" value="1"/>
</dbReference>
<dbReference type="InterPro" id="IPR015947">
    <property type="entry name" value="PUA-like_sf"/>
</dbReference>
<dbReference type="Gene3D" id="3.40.1160.10">
    <property type="entry name" value="Acetylglutamate kinase-like"/>
    <property type="match status" value="1"/>
</dbReference>
<dbReference type="InterPro" id="IPR036974">
    <property type="entry name" value="PUA_sf"/>
</dbReference>
<sequence length="366" mass="39059">MQTFSWQRAVIKVGSALIAPDGNACSAQYLLAIAGFITASRKAGKEVILVSSGSVAAGRRSVPVTHQATIAEKQAMASIGQMQMMANWQRFFDFPCAQVLLTADDLRDRTRYVNTRNTLRELLRHQALPVVNENDTVAVNELKVGDNDNLAAFTALVAQADTLIICSDIDGLYSADPRRDATATLIPHVSEITAATMALAGGAGTALGTGGMRTKLEAASVCAKSGIQTLIVNGRDAATFDALSQGRIPGTHFTPQQSASKARALWLTHTIKTRGILHIDEGARDAVVSRGASLLPIGVLSVSGHFKNGDAVDLKCNDTVIAKGLALYDHYELHKIKGLRSVAIRDVLGYDNSDVVVHRDDMVLIT</sequence>
<feature type="binding site" evidence="8">
    <location>
        <position position="147"/>
    </location>
    <ligand>
        <name>substrate</name>
    </ligand>
</feature>
<dbReference type="Pfam" id="PF00696">
    <property type="entry name" value="AA_kinase"/>
    <property type="match status" value="1"/>
</dbReference>
<feature type="binding site" evidence="8">
    <location>
        <position position="135"/>
    </location>
    <ligand>
        <name>substrate</name>
    </ligand>
</feature>
<dbReference type="NCBIfam" id="TIGR01027">
    <property type="entry name" value="proB"/>
    <property type="match status" value="1"/>
</dbReference>
<keyword evidence="11" id="KW-1185">Reference proteome</keyword>
<dbReference type="Proteomes" id="UP000631300">
    <property type="component" value="Unassembled WGS sequence"/>
</dbReference>
<dbReference type="EMBL" id="BMXP01000007">
    <property type="protein sequence ID" value="GGW91395.1"/>
    <property type="molecule type" value="Genomic_DNA"/>
</dbReference>
<comment type="subcellular location">
    <subcellularLocation>
        <location evidence="8">Cytoplasm</location>
    </subcellularLocation>
</comment>
<dbReference type="InterPro" id="IPR001048">
    <property type="entry name" value="Asp/Glu/Uridylate_kinase"/>
</dbReference>
<proteinExistence type="inferred from homology"/>
<dbReference type="PROSITE" id="PS00902">
    <property type="entry name" value="GLUTAMATE_5_KINASE"/>
    <property type="match status" value="1"/>
</dbReference>
<name>A0A918N0Y8_9ALTE</name>
<protein>
    <recommendedName>
        <fullName evidence="8">Glutamate 5-kinase</fullName>
        <ecNumber evidence="8">2.7.2.11</ecNumber>
    </recommendedName>
    <alternativeName>
        <fullName evidence="8">Gamma-glutamyl kinase</fullName>
        <shortName evidence="8">GK</shortName>
    </alternativeName>
</protein>
<dbReference type="EC" id="2.7.2.11" evidence="8"/>
<dbReference type="CDD" id="cd04242">
    <property type="entry name" value="AAK_G5K_ProB"/>
    <property type="match status" value="1"/>
</dbReference>
<evidence type="ECO:0000313" key="11">
    <source>
        <dbReference type="Proteomes" id="UP000631300"/>
    </source>
</evidence>
<dbReference type="InterPro" id="IPR005715">
    <property type="entry name" value="Glu_5kinase/COase_Synthase"/>
</dbReference>
<evidence type="ECO:0000256" key="6">
    <source>
        <dbReference type="ARBA" id="ARBA00022777"/>
    </source>
</evidence>
<dbReference type="InterPro" id="IPR019797">
    <property type="entry name" value="Glutamate_5-kinase_CS"/>
</dbReference>
<dbReference type="InterPro" id="IPR041739">
    <property type="entry name" value="G5K_ProB"/>
</dbReference>
<dbReference type="PANTHER" id="PTHR43654:SF1">
    <property type="entry name" value="ISOPENTENYL PHOSPHATE KINASE"/>
    <property type="match status" value="1"/>
</dbReference>
<evidence type="ECO:0000256" key="8">
    <source>
        <dbReference type="HAMAP-Rule" id="MF_00456"/>
    </source>
</evidence>
<dbReference type="SUPFAM" id="SSF53633">
    <property type="entry name" value="Carbamate kinase-like"/>
    <property type="match status" value="1"/>
</dbReference>
<comment type="catalytic activity">
    <reaction evidence="8">
        <text>L-glutamate + ATP = L-glutamyl 5-phosphate + ADP</text>
        <dbReference type="Rhea" id="RHEA:14877"/>
        <dbReference type="ChEBI" id="CHEBI:29985"/>
        <dbReference type="ChEBI" id="CHEBI:30616"/>
        <dbReference type="ChEBI" id="CHEBI:58274"/>
        <dbReference type="ChEBI" id="CHEBI:456216"/>
        <dbReference type="EC" id="2.7.2.11"/>
    </reaction>
</comment>
<comment type="similarity">
    <text evidence="8">Belongs to the glutamate 5-kinase family.</text>
</comment>
<evidence type="ECO:0000256" key="1">
    <source>
        <dbReference type="ARBA" id="ARBA00022490"/>
    </source>
</evidence>
<evidence type="ECO:0000256" key="4">
    <source>
        <dbReference type="ARBA" id="ARBA00022679"/>
    </source>
</evidence>
<feature type="domain" description="PUA" evidence="9">
    <location>
        <begin position="275"/>
        <end position="357"/>
    </location>
</feature>
<dbReference type="SUPFAM" id="SSF88697">
    <property type="entry name" value="PUA domain-like"/>
    <property type="match status" value="1"/>
</dbReference>
<dbReference type="Gene3D" id="2.30.130.10">
    <property type="entry name" value="PUA domain"/>
    <property type="match status" value="1"/>
</dbReference>
<evidence type="ECO:0000256" key="5">
    <source>
        <dbReference type="ARBA" id="ARBA00022741"/>
    </source>
</evidence>
<dbReference type="GO" id="GO:0003723">
    <property type="term" value="F:RNA binding"/>
    <property type="evidence" value="ECO:0007669"/>
    <property type="project" value="InterPro"/>
</dbReference>
<keyword evidence="3 8" id="KW-0641">Proline biosynthesis</keyword>
<dbReference type="InterPro" id="IPR011529">
    <property type="entry name" value="Glu_5kinase"/>
</dbReference>
<reference evidence="10" key="2">
    <citation type="submission" date="2020-09" db="EMBL/GenBank/DDBJ databases">
        <authorList>
            <person name="Sun Q."/>
            <person name="Kim S."/>
        </authorList>
    </citation>
    <scope>NUCLEOTIDE SEQUENCE</scope>
    <source>
        <strain evidence="10">KCTC 22164</strain>
    </source>
</reference>
<feature type="binding site" evidence="8">
    <location>
        <position position="52"/>
    </location>
    <ligand>
        <name>substrate</name>
    </ligand>
</feature>
<organism evidence="10 11">
    <name type="scientific">Alteromonas halophila</name>
    <dbReference type="NCBI Taxonomy" id="516698"/>
    <lineage>
        <taxon>Bacteria</taxon>
        <taxon>Pseudomonadati</taxon>
        <taxon>Pseudomonadota</taxon>
        <taxon>Gammaproteobacteria</taxon>
        <taxon>Alteromonadales</taxon>
        <taxon>Alteromonadaceae</taxon>
        <taxon>Alteromonas/Salinimonas group</taxon>
        <taxon>Alteromonas</taxon>
    </lineage>
</organism>
<keyword evidence="2 8" id="KW-0028">Amino-acid biosynthesis</keyword>
<dbReference type="RefSeq" id="WP_189407329.1">
    <property type="nucleotide sequence ID" value="NZ_BMXP01000007.1"/>
</dbReference>
<dbReference type="InterPro" id="IPR036393">
    <property type="entry name" value="AceGlu_kinase-like_sf"/>
</dbReference>
<dbReference type="CDD" id="cd21157">
    <property type="entry name" value="PUA_G5K"/>
    <property type="match status" value="1"/>
</dbReference>
<comment type="pathway">
    <text evidence="8">Amino-acid biosynthesis; L-proline biosynthesis; L-glutamate 5-semialdehyde from L-glutamate: step 1/2.</text>
</comment>
<dbReference type="GO" id="GO:0005829">
    <property type="term" value="C:cytosol"/>
    <property type="evidence" value="ECO:0007669"/>
    <property type="project" value="TreeGrafter"/>
</dbReference>
<comment type="function">
    <text evidence="8">Catalyzes the transfer of a phosphate group to glutamate to form L-glutamate 5-phosphate.</text>
</comment>
<gene>
    <name evidence="8 10" type="primary">proB</name>
    <name evidence="10" type="ORF">GCM10007391_27180</name>
</gene>
<dbReference type="GO" id="GO:0004349">
    <property type="term" value="F:glutamate 5-kinase activity"/>
    <property type="evidence" value="ECO:0007669"/>
    <property type="project" value="UniProtKB-UniRule"/>
</dbReference>
<evidence type="ECO:0000259" key="9">
    <source>
        <dbReference type="SMART" id="SM00359"/>
    </source>
</evidence>
<keyword evidence="1 8" id="KW-0963">Cytoplasm</keyword>
<reference evidence="10" key="1">
    <citation type="journal article" date="2014" name="Int. J. Syst. Evol. Microbiol.">
        <title>Complete genome sequence of Corynebacterium casei LMG S-19264T (=DSM 44701T), isolated from a smear-ripened cheese.</title>
        <authorList>
            <consortium name="US DOE Joint Genome Institute (JGI-PGF)"/>
            <person name="Walter F."/>
            <person name="Albersmeier A."/>
            <person name="Kalinowski J."/>
            <person name="Ruckert C."/>
        </authorList>
    </citation>
    <scope>NUCLEOTIDE SEQUENCE</scope>
    <source>
        <strain evidence="10">KCTC 22164</strain>
    </source>
</reference>
<evidence type="ECO:0000256" key="3">
    <source>
        <dbReference type="ARBA" id="ARBA00022650"/>
    </source>
</evidence>
<accession>A0A918N0Y8</accession>
<dbReference type="GO" id="GO:0005524">
    <property type="term" value="F:ATP binding"/>
    <property type="evidence" value="ECO:0007669"/>
    <property type="project" value="UniProtKB-KW"/>
</dbReference>
<comment type="caution">
    <text evidence="10">The sequence shown here is derived from an EMBL/GenBank/DDBJ whole genome shotgun (WGS) entry which is preliminary data.</text>
</comment>
<dbReference type="PROSITE" id="PS50890">
    <property type="entry name" value="PUA"/>
    <property type="match status" value="1"/>
</dbReference>
<dbReference type="SMART" id="SM00359">
    <property type="entry name" value="PUA"/>
    <property type="match status" value="1"/>
</dbReference>
<keyword evidence="7 8" id="KW-0067">ATP-binding</keyword>
<evidence type="ECO:0000313" key="10">
    <source>
        <dbReference type="EMBL" id="GGW91395.1"/>
    </source>
</evidence>
<feature type="binding site" evidence="8">
    <location>
        <begin position="167"/>
        <end position="168"/>
    </location>
    <ligand>
        <name>ATP</name>
        <dbReference type="ChEBI" id="CHEBI:30616"/>
    </ligand>
</feature>
<keyword evidence="6 8" id="KW-0418">Kinase</keyword>
<feature type="binding site" evidence="8">
    <location>
        <begin position="209"/>
        <end position="215"/>
    </location>
    <ligand>
        <name>ATP</name>
        <dbReference type="ChEBI" id="CHEBI:30616"/>
    </ligand>
</feature>
<dbReference type="HAMAP" id="MF_00456">
    <property type="entry name" value="ProB"/>
    <property type="match status" value="1"/>
</dbReference>
<dbReference type="GO" id="GO:0055129">
    <property type="term" value="P:L-proline biosynthetic process"/>
    <property type="evidence" value="ECO:0007669"/>
    <property type="project" value="UniProtKB-UniRule"/>
</dbReference>
<keyword evidence="4 8" id="KW-0808">Transferase</keyword>
<evidence type="ECO:0000256" key="7">
    <source>
        <dbReference type="ARBA" id="ARBA00022840"/>
    </source>
</evidence>
<dbReference type="PIRSF" id="PIRSF000729">
    <property type="entry name" value="GK"/>
    <property type="match status" value="1"/>
</dbReference>
<dbReference type="InterPro" id="IPR001057">
    <property type="entry name" value="Glu/AcGlu_kinase"/>
</dbReference>
<keyword evidence="5 8" id="KW-0547">Nucleotide-binding</keyword>
<evidence type="ECO:0000256" key="2">
    <source>
        <dbReference type="ARBA" id="ARBA00022605"/>
    </source>
</evidence>
<dbReference type="PANTHER" id="PTHR43654">
    <property type="entry name" value="GLUTAMATE 5-KINASE"/>
    <property type="match status" value="1"/>
</dbReference>
<dbReference type="PRINTS" id="PR00474">
    <property type="entry name" value="GLU5KINASE"/>
</dbReference>
<dbReference type="InterPro" id="IPR002478">
    <property type="entry name" value="PUA"/>
</dbReference>
<feature type="binding site" evidence="8">
    <location>
        <position position="12"/>
    </location>
    <ligand>
        <name>ATP</name>
        <dbReference type="ChEBI" id="CHEBI:30616"/>
    </ligand>
</feature>
<dbReference type="AlphaFoldDB" id="A0A918N0Y8"/>
<dbReference type="Pfam" id="PF01472">
    <property type="entry name" value="PUA"/>
    <property type="match status" value="1"/>
</dbReference>